<dbReference type="InterPro" id="IPR014710">
    <property type="entry name" value="RmlC-like_jellyroll"/>
</dbReference>
<dbReference type="CDD" id="cd00038">
    <property type="entry name" value="CAP_ED"/>
    <property type="match status" value="1"/>
</dbReference>
<dbReference type="OrthoDB" id="3525895at2"/>
<reference evidence="3 4" key="1">
    <citation type="submission" date="2015-10" db="EMBL/GenBank/DDBJ databases">
        <title>Transcriptomic analysis of a linuron degrading triple-species bacterial consortium.</title>
        <authorList>
            <person name="Albers P."/>
        </authorList>
    </citation>
    <scope>NUCLEOTIDE SEQUENCE [LARGE SCALE GENOMIC DNA]</scope>
    <source>
        <strain evidence="3 4">WDL6</strain>
    </source>
</reference>
<gene>
    <name evidence="3" type="ORF">APY04_2490</name>
</gene>
<dbReference type="InterPro" id="IPR000595">
    <property type="entry name" value="cNMP-bd_dom"/>
</dbReference>
<comment type="caution">
    <text evidence="3">The sequence shown here is derived from an EMBL/GenBank/DDBJ whole genome shotgun (WGS) entry which is preliminary data.</text>
</comment>
<dbReference type="AlphaFoldDB" id="A0A109BCW1"/>
<dbReference type="PATRIC" id="fig|121290.4.peg.392"/>
<feature type="domain" description="Cyclic nucleotide-binding" evidence="2">
    <location>
        <begin position="13"/>
        <end position="131"/>
    </location>
</feature>
<dbReference type="STRING" id="121290.APY04_2490"/>
<dbReference type="Gene3D" id="2.60.120.10">
    <property type="entry name" value="Jelly Rolls"/>
    <property type="match status" value="1"/>
</dbReference>
<evidence type="ECO:0000313" key="3">
    <source>
        <dbReference type="EMBL" id="KWT66294.1"/>
    </source>
</evidence>
<keyword evidence="4" id="KW-1185">Reference proteome</keyword>
<organism evidence="3 4">
    <name type="scientific">Hyphomicrobium sulfonivorans</name>
    <dbReference type="NCBI Taxonomy" id="121290"/>
    <lineage>
        <taxon>Bacteria</taxon>
        <taxon>Pseudomonadati</taxon>
        <taxon>Pseudomonadota</taxon>
        <taxon>Alphaproteobacteria</taxon>
        <taxon>Hyphomicrobiales</taxon>
        <taxon>Hyphomicrobiaceae</taxon>
        <taxon>Hyphomicrobium</taxon>
    </lineage>
</organism>
<name>A0A109BCW1_HYPSL</name>
<dbReference type="SMART" id="SM00100">
    <property type="entry name" value="cNMP"/>
    <property type="match status" value="1"/>
</dbReference>
<feature type="compositionally biased region" description="Low complexity" evidence="1">
    <location>
        <begin position="161"/>
        <end position="178"/>
    </location>
</feature>
<dbReference type="EMBL" id="LMTR01000073">
    <property type="protein sequence ID" value="KWT66294.1"/>
    <property type="molecule type" value="Genomic_DNA"/>
</dbReference>
<dbReference type="RefSeq" id="WP_068462902.1">
    <property type="nucleotide sequence ID" value="NZ_LMTR01000073.1"/>
</dbReference>
<dbReference type="PROSITE" id="PS50042">
    <property type="entry name" value="CNMP_BINDING_3"/>
    <property type="match status" value="1"/>
</dbReference>
<evidence type="ECO:0000256" key="1">
    <source>
        <dbReference type="SAM" id="MobiDB-lite"/>
    </source>
</evidence>
<accession>A0A109BCW1</accession>
<evidence type="ECO:0000259" key="2">
    <source>
        <dbReference type="PROSITE" id="PS50042"/>
    </source>
</evidence>
<dbReference type="Proteomes" id="UP000059074">
    <property type="component" value="Unassembled WGS sequence"/>
</dbReference>
<proteinExistence type="predicted"/>
<dbReference type="SUPFAM" id="SSF51206">
    <property type="entry name" value="cAMP-binding domain-like"/>
    <property type="match status" value="1"/>
</dbReference>
<feature type="region of interest" description="Disordered" evidence="1">
    <location>
        <begin position="157"/>
        <end position="178"/>
    </location>
</feature>
<dbReference type="InterPro" id="IPR018490">
    <property type="entry name" value="cNMP-bd_dom_sf"/>
</dbReference>
<sequence>MELFAGQLAILPIFRGLTPLQVAAIARRADRVTYTPGATMVEEDTVADAAILIVSGKAMRVSGPQLITVGEPIMSGSLIGEAAMLIETNYGCTVVARNKVRSVHIRRDSLHELILQDRAMADRLMQNLSARLAQTAEVLRRVDTHLAKADALAAHQPAGMAETAEQPQRAEQARAAAG</sequence>
<protein>
    <submittedName>
        <fullName evidence="3">cAMP-binding protein</fullName>
    </submittedName>
</protein>
<evidence type="ECO:0000313" key="4">
    <source>
        <dbReference type="Proteomes" id="UP000059074"/>
    </source>
</evidence>
<dbReference type="Pfam" id="PF00027">
    <property type="entry name" value="cNMP_binding"/>
    <property type="match status" value="1"/>
</dbReference>